<reference evidence="6" key="1">
    <citation type="submission" date="2018-03" db="EMBL/GenBank/DDBJ databases">
        <title>The relapsing fever spirochete Borrelia turicatae persists in the highly oxidative environment of its soft-bodied tick vector.</title>
        <authorList>
            <person name="Bourret T.J."/>
            <person name="Boyle W.K."/>
            <person name="Valenzuela J.G."/>
            <person name="Oliveira F."/>
            <person name="Lopez J.E."/>
        </authorList>
    </citation>
    <scope>NUCLEOTIDE SEQUENCE</scope>
    <source>
        <strain evidence="6">Kansas strain/isolate</strain>
        <tissue evidence="6">Salivary glands</tissue>
    </source>
</reference>
<dbReference type="InterPro" id="IPR001298">
    <property type="entry name" value="Filamin/ABP280_rpt"/>
</dbReference>
<dbReference type="SMART" id="SM00557">
    <property type="entry name" value="IG_FLMN"/>
    <property type="match status" value="1"/>
</dbReference>
<dbReference type="InterPro" id="IPR017868">
    <property type="entry name" value="Filamin/ABP280_repeat-like"/>
</dbReference>
<dbReference type="SMART" id="SM00033">
    <property type="entry name" value="CH"/>
    <property type="match status" value="1"/>
</dbReference>
<protein>
    <submittedName>
        <fullName evidence="6">Putative calponin similarity domain protein</fullName>
    </submittedName>
</protein>
<feature type="region of interest" description="Disordered" evidence="4">
    <location>
        <begin position="299"/>
        <end position="324"/>
    </location>
</feature>
<evidence type="ECO:0000259" key="5">
    <source>
        <dbReference type="PROSITE" id="PS50021"/>
    </source>
</evidence>
<feature type="domain" description="Calponin-homology (CH)" evidence="5">
    <location>
        <begin position="54"/>
        <end position="159"/>
    </location>
</feature>
<dbReference type="EMBL" id="GGLE01005490">
    <property type="protein sequence ID" value="MBY09616.1"/>
    <property type="molecule type" value="Transcribed_RNA"/>
</dbReference>
<comment type="similarity">
    <text evidence="1">Belongs to the filamin family.</text>
</comment>
<dbReference type="Gene3D" id="2.60.40.10">
    <property type="entry name" value="Immunoglobulins"/>
    <property type="match status" value="1"/>
</dbReference>
<dbReference type="Pfam" id="PF00307">
    <property type="entry name" value="CH"/>
    <property type="match status" value="1"/>
</dbReference>
<proteinExistence type="inferred from homology"/>
<accession>A0A2R5LJF2</accession>
<feature type="region of interest" description="Disordered" evidence="4">
    <location>
        <begin position="696"/>
        <end position="726"/>
    </location>
</feature>
<dbReference type="SUPFAM" id="SSF47576">
    <property type="entry name" value="Calponin-homology domain, CH-domain"/>
    <property type="match status" value="1"/>
</dbReference>
<evidence type="ECO:0000256" key="2">
    <source>
        <dbReference type="ARBA" id="ARBA00022737"/>
    </source>
</evidence>
<dbReference type="GO" id="GO:0030036">
    <property type="term" value="P:actin cytoskeleton organization"/>
    <property type="evidence" value="ECO:0007669"/>
    <property type="project" value="InterPro"/>
</dbReference>
<dbReference type="Gene3D" id="1.10.418.10">
    <property type="entry name" value="Calponin-like domain"/>
    <property type="match status" value="1"/>
</dbReference>
<dbReference type="PROSITE" id="PS50194">
    <property type="entry name" value="FILAMIN_REPEAT"/>
    <property type="match status" value="1"/>
</dbReference>
<dbReference type="InterPro" id="IPR013783">
    <property type="entry name" value="Ig-like_fold"/>
</dbReference>
<dbReference type="PANTHER" id="PTHR38537:SF8">
    <property type="entry name" value="FILAMIN-A"/>
    <property type="match status" value="1"/>
</dbReference>
<feature type="region of interest" description="Disordered" evidence="4">
    <location>
        <begin position="396"/>
        <end position="417"/>
    </location>
</feature>
<dbReference type="PROSITE" id="PS50021">
    <property type="entry name" value="CH"/>
    <property type="match status" value="1"/>
</dbReference>
<organism evidence="6">
    <name type="scientific">Ornithodoros turicata</name>
    <dbReference type="NCBI Taxonomy" id="34597"/>
    <lineage>
        <taxon>Eukaryota</taxon>
        <taxon>Metazoa</taxon>
        <taxon>Ecdysozoa</taxon>
        <taxon>Arthropoda</taxon>
        <taxon>Chelicerata</taxon>
        <taxon>Arachnida</taxon>
        <taxon>Acari</taxon>
        <taxon>Parasitiformes</taxon>
        <taxon>Ixodida</taxon>
        <taxon>Ixodoidea</taxon>
        <taxon>Argasidae</taxon>
        <taxon>Ornithodorinae</taxon>
        <taxon>Ornithodoros</taxon>
    </lineage>
</organism>
<dbReference type="AlphaFoldDB" id="A0A2R5LJF2"/>
<evidence type="ECO:0000256" key="3">
    <source>
        <dbReference type="PROSITE-ProRule" id="PRU00087"/>
    </source>
</evidence>
<keyword evidence="2" id="KW-0677">Repeat</keyword>
<dbReference type="InterPro" id="IPR036872">
    <property type="entry name" value="CH_dom_sf"/>
</dbReference>
<evidence type="ECO:0000313" key="6">
    <source>
        <dbReference type="EMBL" id="MBY09616.1"/>
    </source>
</evidence>
<feature type="compositionally biased region" description="Polar residues" evidence="4">
    <location>
        <begin position="398"/>
        <end position="407"/>
    </location>
</feature>
<dbReference type="PANTHER" id="PTHR38537">
    <property type="entry name" value="JITTERBUG, ISOFORM N"/>
    <property type="match status" value="1"/>
</dbReference>
<sequence length="812" mass="90713">MEEYRKSALSRLLWWLWWFLSLLLHPTKIWKAAHFWIKIQLWICFYYNRFTSRYREKKALIEWVRSRVRNYTVPDDFSTGWTDGILLCALLDSMYPGSCPRYDLLNPDNSLSNMQLAFLLIEKHTPVRLDITAEEVVEGQPGIKKAIRSIVAQLKLISAKTDLQKALGRLPNNTGEIQYASKQECFAKGMGLILAVRGRRATFNVFTRPTHSFCIVVEIRGPDGSVSKQTITNKSPRSKVLRLSDYRDENGMQTKNVLVEYEIFPGKVAVKYRPALTGKHQLSIIWHGQHVMGSPYAINVEDSRDDDEPLTPSPTNSPAPSVTNFNDVVRDEMLRRIQRVPQNAPSQSQQKTRRRRIIRRVIKCNGKEFVIAGDDKEELKRVLMCISNNKSATRRTADSWTQQQSHVVPSEKVQDTRSESLRAAPSETASVNGVFVSSSVKVETPVIVISAASPPPDERKGFDSAKAQATDLDTNALNSVQESSTPTCEVGGHADEAAARMSPSCKENCVENVIKISLPSSSSTERHESVPDNCHISDTCLQSNPPKLAVVRCDLDSNAENMPLLLGASDDTALNSDNSRRLSRQLPVITEETEKRFQTGISALEEAEEIDNITHTTECSTKYEFSIHRSSVTVNIQADALSDPLESECPGTADVTPAITSVPSNEESARAAFVGSESLPRCRTVRRRILQRQSTACDGSTEEETMDLPTLSSYPETGASTSSSVKNMIKSWERKQKEQVGLAENMTDKVTNSRLSPKPVTSTLHSSLDVPTCTETRMTKVRWEGEPSRGIRDAFNISPKARPDVYEADASW</sequence>
<name>A0A2R5LJF2_9ACAR</name>
<dbReference type="GO" id="GO:0051015">
    <property type="term" value="F:actin filament binding"/>
    <property type="evidence" value="ECO:0007669"/>
    <property type="project" value="InterPro"/>
</dbReference>
<dbReference type="InterPro" id="IPR014756">
    <property type="entry name" value="Ig_E-set"/>
</dbReference>
<dbReference type="Pfam" id="PF00630">
    <property type="entry name" value="Filamin"/>
    <property type="match status" value="1"/>
</dbReference>
<feature type="compositionally biased region" description="Polar residues" evidence="4">
    <location>
        <begin position="710"/>
        <end position="726"/>
    </location>
</feature>
<dbReference type="InterPro" id="IPR001715">
    <property type="entry name" value="CH_dom"/>
</dbReference>
<dbReference type="InterPro" id="IPR044801">
    <property type="entry name" value="Filamin"/>
</dbReference>
<feature type="repeat" description="Filamin" evidence="3">
    <location>
        <begin position="177"/>
        <end position="300"/>
    </location>
</feature>
<evidence type="ECO:0000256" key="4">
    <source>
        <dbReference type="SAM" id="MobiDB-lite"/>
    </source>
</evidence>
<evidence type="ECO:0000256" key="1">
    <source>
        <dbReference type="ARBA" id="ARBA00009238"/>
    </source>
</evidence>
<dbReference type="SUPFAM" id="SSF81296">
    <property type="entry name" value="E set domains"/>
    <property type="match status" value="1"/>
</dbReference>